<feature type="non-terminal residue" evidence="2">
    <location>
        <position position="1"/>
    </location>
</feature>
<dbReference type="EMBL" id="JANPWB010000015">
    <property type="protein sequence ID" value="KAJ1094101.1"/>
    <property type="molecule type" value="Genomic_DNA"/>
</dbReference>
<protein>
    <submittedName>
        <fullName evidence="2">Uncharacterized protein</fullName>
    </submittedName>
</protein>
<dbReference type="AlphaFoldDB" id="A0AAV7LRA8"/>
<organism evidence="2 3">
    <name type="scientific">Pleurodeles waltl</name>
    <name type="common">Iberian ribbed newt</name>
    <dbReference type="NCBI Taxonomy" id="8319"/>
    <lineage>
        <taxon>Eukaryota</taxon>
        <taxon>Metazoa</taxon>
        <taxon>Chordata</taxon>
        <taxon>Craniata</taxon>
        <taxon>Vertebrata</taxon>
        <taxon>Euteleostomi</taxon>
        <taxon>Amphibia</taxon>
        <taxon>Batrachia</taxon>
        <taxon>Caudata</taxon>
        <taxon>Salamandroidea</taxon>
        <taxon>Salamandridae</taxon>
        <taxon>Pleurodelinae</taxon>
        <taxon>Pleurodeles</taxon>
    </lineage>
</organism>
<accession>A0AAV7LRA8</accession>
<proteinExistence type="predicted"/>
<evidence type="ECO:0000313" key="3">
    <source>
        <dbReference type="Proteomes" id="UP001066276"/>
    </source>
</evidence>
<evidence type="ECO:0000256" key="1">
    <source>
        <dbReference type="SAM" id="MobiDB-lite"/>
    </source>
</evidence>
<feature type="non-terminal residue" evidence="2">
    <location>
        <position position="120"/>
    </location>
</feature>
<comment type="caution">
    <text evidence="2">The sequence shown here is derived from an EMBL/GenBank/DDBJ whole genome shotgun (WGS) entry which is preliminary data.</text>
</comment>
<gene>
    <name evidence="2" type="ORF">NDU88_007185</name>
</gene>
<sequence length="120" mass="12413">YHPPCSQQHGTALAPALPRRLYPQHQFSLASLQHGTLLAPVTSAAPVLPPLPEPVDLTRPHGAPSAHVPSAPALPPLPAPGALTRPWIRAAAPPAARAWHGPGSCTLCTSPASPPCSQQH</sequence>
<feature type="compositionally biased region" description="Low complexity" evidence="1">
    <location>
        <begin position="60"/>
        <end position="71"/>
    </location>
</feature>
<reference evidence="2" key="1">
    <citation type="journal article" date="2022" name="bioRxiv">
        <title>Sequencing and chromosome-scale assembly of the giantPleurodeles waltlgenome.</title>
        <authorList>
            <person name="Brown T."/>
            <person name="Elewa A."/>
            <person name="Iarovenko S."/>
            <person name="Subramanian E."/>
            <person name="Araus A.J."/>
            <person name="Petzold A."/>
            <person name="Susuki M."/>
            <person name="Suzuki K.-i.T."/>
            <person name="Hayashi T."/>
            <person name="Toyoda A."/>
            <person name="Oliveira C."/>
            <person name="Osipova E."/>
            <person name="Leigh N.D."/>
            <person name="Simon A."/>
            <person name="Yun M.H."/>
        </authorList>
    </citation>
    <scope>NUCLEOTIDE SEQUENCE</scope>
    <source>
        <strain evidence="2">20211129_DDA</strain>
        <tissue evidence="2">Liver</tissue>
    </source>
</reference>
<dbReference type="Proteomes" id="UP001066276">
    <property type="component" value="Chromosome 11"/>
</dbReference>
<keyword evidence="3" id="KW-1185">Reference proteome</keyword>
<evidence type="ECO:0000313" key="2">
    <source>
        <dbReference type="EMBL" id="KAJ1094101.1"/>
    </source>
</evidence>
<feature type="region of interest" description="Disordered" evidence="1">
    <location>
        <begin position="44"/>
        <end position="79"/>
    </location>
</feature>
<name>A0AAV7LRA8_PLEWA</name>